<proteinExistence type="predicted"/>
<dbReference type="Proteomes" id="UP000067523">
    <property type="component" value="Chromosome"/>
</dbReference>
<evidence type="ECO:0000259" key="1">
    <source>
        <dbReference type="Pfam" id="PF11823"/>
    </source>
</evidence>
<dbReference type="EMBL" id="CP013655">
    <property type="protein sequence ID" value="ALS38509.1"/>
    <property type="molecule type" value="Genomic_DNA"/>
</dbReference>
<sequence length="85" mass="9805">MEYLFTFQNTHYAVHSEKILLNKKIPVSVMALPTSLGDFCGICLRLAREDFEQGRVHLTNAKIPIEGIFIIEGNNNERKYVPWKP</sequence>
<evidence type="ECO:0000313" key="2">
    <source>
        <dbReference type="EMBL" id="ALS38509.1"/>
    </source>
</evidence>
<name>A0A0U2XMN3_9ENTE</name>
<accession>A0A0U2XMN3</accession>
<dbReference type="InterPro" id="IPR021778">
    <property type="entry name" value="Se/S_carrier-like"/>
</dbReference>
<dbReference type="Pfam" id="PF11823">
    <property type="entry name" value="Se_S_carrier"/>
    <property type="match status" value="1"/>
</dbReference>
<reference evidence="3" key="1">
    <citation type="submission" date="2015-12" db="EMBL/GenBank/DDBJ databases">
        <authorList>
            <person name="Lauer A."/>
            <person name="Humrighouse B."/>
            <person name="Loparev V."/>
            <person name="Shewmaker P.L."/>
            <person name="Whitney A.M."/>
            <person name="McLaughlin R.W."/>
        </authorList>
    </citation>
    <scope>NUCLEOTIDE SEQUENCE [LARGE SCALE GENOMIC DNA]</scope>
    <source>
        <strain evidence="3">LMG 26678</strain>
    </source>
</reference>
<dbReference type="AlphaFoldDB" id="A0A0U2XMN3"/>
<keyword evidence="3" id="KW-1185">Reference proteome</keyword>
<dbReference type="STRING" id="118060.ATZ35_15550"/>
<protein>
    <recommendedName>
        <fullName evidence="1">Putative Se/S carrier protein-like domain-containing protein</fullName>
    </recommendedName>
</protein>
<dbReference type="RefSeq" id="WP_208928058.1">
    <property type="nucleotide sequence ID" value="NZ_CP013655.1"/>
</dbReference>
<organism evidence="2 3">
    <name type="scientific">Enterococcus rotai</name>
    <dbReference type="NCBI Taxonomy" id="118060"/>
    <lineage>
        <taxon>Bacteria</taxon>
        <taxon>Bacillati</taxon>
        <taxon>Bacillota</taxon>
        <taxon>Bacilli</taxon>
        <taxon>Lactobacillales</taxon>
        <taxon>Enterococcaceae</taxon>
        <taxon>Enterococcus</taxon>
    </lineage>
</organism>
<evidence type="ECO:0000313" key="3">
    <source>
        <dbReference type="Proteomes" id="UP000067523"/>
    </source>
</evidence>
<dbReference type="KEGG" id="erx:ATZ35_15550"/>
<feature type="domain" description="Putative Se/S carrier protein-like" evidence="1">
    <location>
        <begin position="2"/>
        <end position="69"/>
    </location>
</feature>
<gene>
    <name evidence="2" type="ORF">ATZ35_15550</name>
</gene>